<dbReference type="AlphaFoldDB" id="A5DWF9"/>
<keyword evidence="3" id="KW-0132">Cell division</keyword>
<dbReference type="InParanoid" id="A5DWF9"/>
<dbReference type="PROSITE" id="PS50815">
    <property type="entry name" value="HORMA"/>
    <property type="match status" value="1"/>
</dbReference>
<evidence type="ECO:0000256" key="5">
    <source>
        <dbReference type="ARBA" id="ARBA00023242"/>
    </source>
</evidence>
<name>A5DWF9_LODEL</name>
<evidence type="ECO:0000256" key="2">
    <source>
        <dbReference type="ARBA" id="ARBA00010348"/>
    </source>
</evidence>
<dbReference type="Pfam" id="PF02301">
    <property type="entry name" value="HORMA"/>
    <property type="match status" value="1"/>
</dbReference>
<keyword evidence="6" id="KW-0131">Cell cycle</keyword>
<dbReference type="HOGENOM" id="CLU_072097_0_0_1"/>
<feature type="domain" description="HORMA" evidence="8">
    <location>
        <begin position="9"/>
        <end position="241"/>
    </location>
</feature>
<dbReference type="STRING" id="379508.A5DWF9"/>
<keyword evidence="10" id="KW-1185">Reference proteome</keyword>
<dbReference type="PANTHER" id="PTHR11842">
    <property type="entry name" value="MITOTIC SPINDLE ASSEMBLY CHECKPOINT PROTEIN MAD2"/>
    <property type="match status" value="1"/>
</dbReference>
<evidence type="ECO:0000256" key="1">
    <source>
        <dbReference type="ARBA" id="ARBA00004123"/>
    </source>
</evidence>
<dbReference type="GO" id="GO:0044774">
    <property type="term" value="P:mitotic DNA integrity checkpoint signaling"/>
    <property type="evidence" value="ECO:0007669"/>
    <property type="project" value="EnsemblFungi"/>
</dbReference>
<keyword evidence="5" id="KW-0539">Nucleus</keyword>
<evidence type="ECO:0000259" key="8">
    <source>
        <dbReference type="PROSITE" id="PS50815"/>
    </source>
</evidence>
<evidence type="ECO:0000256" key="3">
    <source>
        <dbReference type="ARBA" id="ARBA00022618"/>
    </source>
</evidence>
<evidence type="ECO:0000256" key="7">
    <source>
        <dbReference type="SAM" id="MobiDB-lite"/>
    </source>
</evidence>
<dbReference type="eggNOG" id="KOG3285">
    <property type="taxonomic scope" value="Eukaryota"/>
</dbReference>
<evidence type="ECO:0000256" key="6">
    <source>
        <dbReference type="ARBA" id="ARBA00023306"/>
    </source>
</evidence>
<comment type="similarity">
    <text evidence="2">Belongs to the MAD2 family.</text>
</comment>
<gene>
    <name evidence="9" type="ORF">LELG_01695</name>
</gene>
<evidence type="ECO:0000313" key="9">
    <source>
        <dbReference type="EMBL" id="EDK43517.1"/>
    </source>
</evidence>
<dbReference type="GO" id="GO:0005654">
    <property type="term" value="C:nucleoplasm"/>
    <property type="evidence" value="ECO:0007669"/>
    <property type="project" value="TreeGrafter"/>
</dbReference>
<dbReference type="GeneID" id="5234591"/>
<dbReference type="FunCoup" id="A5DWF9">
    <property type="interactions" value="1058"/>
</dbReference>
<protein>
    <recommendedName>
        <fullName evidence="8">HORMA domain-containing protein</fullName>
    </recommendedName>
</protein>
<organism evidence="9 10">
    <name type="scientific">Lodderomyces elongisporus (strain ATCC 11503 / CBS 2605 / JCM 1781 / NBRC 1676 / NRRL YB-4239)</name>
    <name type="common">Yeast</name>
    <name type="synonym">Saccharomyces elongisporus</name>
    <dbReference type="NCBI Taxonomy" id="379508"/>
    <lineage>
        <taxon>Eukaryota</taxon>
        <taxon>Fungi</taxon>
        <taxon>Dikarya</taxon>
        <taxon>Ascomycota</taxon>
        <taxon>Saccharomycotina</taxon>
        <taxon>Pichiomycetes</taxon>
        <taxon>Debaryomycetaceae</taxon>
        <taxon>Candida/Lodderomyces clade</taxon>
        <taxon>Lodderomyces</taxon>
    </lineage>
</organism>
<dbReference type="Proteomes" id="UP000001996">
    <property type="component" value="Unassembled WGS sequence"/>
</dbReference>
<dbReference type="OrthoDB" id="1806at2759"/>
<dbReference type="GO" id="GO:0007094">
    <property type="term" value="P:mitotic spindle assembly checkpoint signaling"/>
    <property type="evidence" value="ECO:0007669"/>
    <property type="project" value="EnsemblFungi"/>
</dbReference>
<dbReference type="GO" id="GO:0000776">
    <property type="term" value="C:kinetochore"/>
    <property type="evidence" value="ECO:0007669"/>
    <property type="project" value="EnsemblFungi"/>
</dbReference>
<dbReference type="GO" id="GO:1990333">
    <property type="term" value="C:mitotic checkpoint complex, CDC20-MAD2 subcomplex"/>
    <property type="evidence" value="ECO:0007669"/>
    <property type="project" value="EnsemblFungi"/>
</dbReference>
<comment type="subcellular location">
    <subcellularLocation>
        <location evidence="1">Nucleus</location>
    </subcellularLocation>
</comment>
<keyword evidence="4" id="KW-0498">Mitosis</keyword>
<feature type="compositionally biased region" description="Basic and acidic residues" evidence="7">
    <location>
        <begin position="110"/>
        <end position="138"/>
    </location>
</feature>
<feature type="region of interest" description="Disordered" evidence="7">
    <location>
        <begin position="106"/>
        <end position="158"/>
    </location>
</feature>
<dbReference type="SUPFAM" id="SSF56019">
    <property type="entry name" value="The spindle assembly checkpoint protein mad2"/>
    <property type="match status" value="1"/>
</dbReference>
<dbReference type="InterPro" id="IPR045091">
    <property type="entry name" value="Mad2-like"/>
</dbReference>
<dbReference type="InterPro" id="IPR036570">
    <property type="entry name" value="HORMA_dom_sf"/>
</dbReference>
<proteinExistence type="inferred from homology"/>
<evidence type="ECO:0000256" key="4">
    <source>
        <dbReference type="ARBA" id="ARBA00022776"/>
    </source>
</evidence>
<dbReference type="Gene3D" id="3.30.900.10">
    <property type="entry name" value="HORMA domain"/>
    <property type="match status" value="1"/>
</dbReference>
<dbReference type="PANTHER" id="PTHR11842:SF11">
    <property type="entry name" value="MITOTIC SPINDLE ASSEMBLY CHECKPOINT PROTEIN MAD2A"/>
    <property type="match status" value="1"/>
</dbReference>
<dbReference type="GO" id="GO:0051301">
    <property type="term" value="P:cell division"/>
    <property type="evidence" value="ECO:0007669"/>
    <property type="project" value="UniProtKB-KW"/>
</dbReference>
<sequence>MSASKLALKGSSKIVSDYFEFAINSILFQRGIYPAEDFVTVRKYDLPMLINNDDDVKRYISNIMQQLKKWIYGRKITKLIVVILSKSTGDNIERWEFDIDANLEGESEENGGREQHQLQQDQEQKQKQKQEQNQEQKQETPQNLANGGTGKGKEKLKKSKEEIQKEIRAIIRQITSSVSYLPVLHDDDYTFNVLVYTDPETSIPIQWCDTHGDGRILEGENVDQIEFASFSTDKHKVKTSVSYKYE</sequence>
<dbReference type="OMA" id="WQFDVEI"/>
<accession>A5DWF9</accession>
<dbReference type="EMBL" id="CH981525">
    <property type="protein sequence ID" value="EDK43517.1"/>
    <property type="molecule type" value="Genomic_DNA"/>
</dbReference>
<dbReference type="VEuPathDB" id="FungiDB:LELG_01695"/>
<dbReference type="GO" id="GO:0005737">
    <property type="term" value="C:cytoplasm"/>
    <property type="evidence" value="ECO:0007669"/>
    <property type="project" value="TreeGrafter"/>
</dbReference>
<dbReference type="InterPro" id="IPR003511">
    <property type="entry name" value="HORMA_dom"/>
</dbReference>
<evidence type="ECO:0000313" key="10">
    <source>
        <dbReference type="Proteomes" id="UP000001996"/>
    </source>
</evidence>
<reference evidence="9 10" key="1">
    <citation type="journal article" date="2009" name="Nature">
        <title>Evolution of pathogenicity and sexual reproduction in eight Candida genomes.</title>
        <authorList>
            <person name="Butler G."/>
            <person name="Rasmussen M.D."/>
            <person name="Lin M.F."/>
            <person name="Santos M.A."/>
            <person name="Sakthikumar S."/>
            <person name="Munro C.A."/>
            <person name="Rheinbay E."/>
            <person name="Grabherr M."/>
            <person name="Forche A."/>
            <person name="Reedy J.L."/>
            <person name="Agrafioti I."/>
            <person name="Arnaud M.B."/>
            <person name="Bates S."/>
            <person name="Brown A.J."/>
            <person name="Brunke S."/>
            <person name="Costanzo M.C."/>
            <person name="Fitzpatrick D.A."/>
            <person name="de Groot P.W."/>
            <person name="Harris D."/>
            <person name="Hoyer L.L."/>
            <person name="Hube B."/>
            <person name="Klis F.M."/>
            <person name="Kodira C."/>
            <person name="Lennard N."/>
            <person name="Logue M.E."/>
            <person name="Martin R."/>
            <person name="Neiman A.M."/>
            <person name="Nikolaou E."/>
            <person name="Quail M.A."/>
            <person name="Quinn J."/>
            <person name="Santos M.C."/>
            <person name="Schmitzberger F.F."/>
            <person name="Sherlock G."/>
            <person name="Shah P."/>
            <person name="Silverstein K.A."/>
            <person name="Skrzypek M.S."/>
            <person name="Soll D."/>
            <person name="Staggs R."/>
            <person name="Stansfield I."/>
            <person name="Stumpf M.P."/>
            <person name="Sudbery P.E."/>
            <person name="Srikantha T."/>
            <person name="Zeng Q."/>
            <person name="Berman J."/>
            <person name="Berriman M."/>
            <person name="Heitman J."/>
            <person name="Gow N.A."/>
            <person name="Lorenz M.C."/>
            <person name="Birren B.W."/>
            <person name="Kellis M."/>
            <person name="Cuomo C.A."/>
        </authorList>
    </citation>
    <scope>NUCLEOTIDE SEQUENCE [LARGE SCALE GENOMIC DNA]</scope>
    <source>
        <strain evidence="10">ATCC 11503 / BCRC 21390 / CBS 2605 / JCM 1781 / NBRC 1676 / NRRL YB-4239</strain>
    </source>
</reference>
<dbReference type="KEGG" id="lel:PVL30_001668"/>
<dbReference type="GO" id="GO:1902499">
    <property type="term" value="P:positive regulation of protein autoubiquitination"/>
    <property type="evidence" value="ECO:0007669"/>
    <property type="project" value="EnsemblFungi"/>
</dbReference>